<sequence length="186" mass="21517">MKKQYFVQFSDDSIKDDFALPKDMFKSMDVGIRDIDTDFLYTLVQNMFSFPVFFVLESVIFEHIEKIILERNIPYYKFASDGIIIKIDSVDTLEVICSSTVDLVLNGLSVFIFFGQGLSEGNLVPTRNWDKPIEFKNLDFEKVDTFIDVHEVGLTIFSKNDKYNSPKKITHFISEAYSLDLENSDI</sequence>
<dbReference type="PATRIC" id="fig|1637975.4.peg.4680"/>
<dbReference type="AlphaFoldDB" id="A0A0Q3QSS7"/>
<evidence type="ECO:0000313" key="2">
    <source>
        <dbReference type="Proteomes" id="UP000050996"/>
    </source>
</evidence>
<dbReference type="RefSeq" id="WP_053477666.1">
    <property type="nucleotide sequence ID" value="NZ_CP041305.1"/>
</dbReference>
<gene>
    <name evidence="1" type="ORF">AN957_23335</name>
</gene>
<protein>
    <submittedName>
        <fullName evidence="1">Uncharacterized protein</fullName>
    </submittedName>
</protein>
<reference evidence="1 2" key="1">
    <citation type="submission" date="2015-09" db="EMBL/GenBank/DDBJ databases">
        <title>Genome sequencing project for genomic taxonomy and phylogenomics of Bacillus-like bacteria.</title>
        <authorList>
            <person name="Liu B."/>
            <person name="Wang J."/>
            <person name="Zhu Y."/>
            <person name="Liu G."/>
            <person name="Chen Q."/>
            <person name="Chen Z."/>
            <person name="Lan J."/>
            <person name="Che J."/>
            <person name="Ge C."/>
            <person name="Shi H."/>
            <person name="Pan Z."/>
            <person name="Liu X."/>
        </authorList>
    </citation>
    <scope>NUCLEOTIDE SEQUENCE [LARGE SCALE GENOMIC DNA]</scope>
    <source>
        <strain evidence="1 2">FJAT-18043</strain>
    </source>
</reference>
<organism evidence="1 2">
    <name type="scientific">Cytobacillus solani</name>
    <dbReference type="NCBI Taxonomy" id="1637975"/>
    <lineage>
        <taxon>Bacteria</taxon>
        <taxon>Bacillati</taxon>
        <taxon>Bacillota</taxon>
        <taxon>Bacilli</taxon>
        <taxon>Bacillales</taxon>
        <taxon>Bacillaceae</taxon>
        <taxon>Cytobacillus</taxon>
    </lineage>
</organism>
<name>A0A0Q3QSS7_9BACI</name>
<accession>A0A0Q3QSS7</accession>
<keyword evidence="2" id="KW-1185">Reference proteome</keyword>
<dbReference type="STRING" id="1637975.AN957_23335"/>
<dbReference type="Proteomes" id="UP000050996">
    <property type="component" value="Unassembled WGS sequence"/>
</dbReference>
<proteinExistence type="predicted"/>
<comment type="caution">
    <text evidence="1">The sequence shown here is derived from an EMBL/GenBank/DDBJ whole genome shotgun (WGS) entry which is preliminary data.</text>
</comment>
<evidence type="ECO:0000313" key="1">
    <source>
        <dbReference type="EMBL" id="KQL21209.1"/>
    </source>
</evidence>
<dbReference type="EMBL" id="LJIX01000006">
    <property type="protein sequence ID" value="KQL21209.1"/>
    <property type="molecule type" value="Genomic_DNA"/>
</dbReference>